<dbReference type="PANTHER" id="PTHR30514:SF1">
    <property type="entry name" value="HTH-TYPE TRANSCRIPTIONAL REGULATOR HEXR-RELATED"/>
    <property type="match status" value="1"/>
</dbReference>
<gene>
    <name evidence="3" type="ORF">IAD15_05575</name>
</gene>
<dbReference type="Gene3D" id="3.40.50.10490">
    <property type="entry name" value="Glucose-6-phosphate isomerase like protein, domain 1"/>
    <property type="match status" value="1"/>
</dbReference>
<comment type="caution">
    <text evidence="3">The sequence shown here is derived from an EMBL/GenBank/DDBJ whole genome shotgun (WGS) entry which is preliminary data.</text>
</comment>
<evidence type="ECO:0000259" key="1">
    <source>
        <dbReference type="PROSITE" id="PS51071"/>
    </source>
</evidence>
<dbReference type="PROSITE" id="PS51071">
    <property type="entry name" value="HTH_RPIR"/>
    <property type="match status" value="1"/>
</dbReference>
<dbReference type="GO" id="GO:1901135">
    <property type="term" value="P:carbohydrate derivative metabolic process"/>
    <property type="evidence" value="ECO:0007669"/>
    <property type="project" value="InterPro"/>
</dbReference>
<dbReference type="Gene3D" id="1.10.10.10">
    <property type="entry name" value="Winged helix-like DNA-binding domain superfamily/Winged helix DNA-binding domain"/>
    <property type="match status" value="1"/>
</dbReference>
<dbReference type="InterPro" id="IPR009057">
    <property type="entry name" value="Homeodomain-like_sf"/>
</dbReference>
<protein>
    <submittedName>
        <fullName evidence="3">MurR/RpiR family transcriptional regulator</fullName>
    </submittedName>
</protein>
<name>A0A9D1HPG7_9FIRM</name>
<proteinExistence type="predicted"/>
<sequence>MNPLQKMQMASGTFTKTDQKIYQFIKENPAETVHLNIQDIASKINVSKSAILRFTQRIGYDGFAEFKFDFNRFIHSGQNHERNQVYPSKLEEIIDIYEKGLILMRQSLHEQEIKAMVSQMIKANKVKIFGVNSTGLAATQLRNRFHKVDFDGEAITDQVLIPEIAAQGHEKDLHIYFSTKGSQISMLTAIENSAKSHVPTILITMDAHCKMAKYATQIILLPSPQMITSDYFLGEQPFNFIFIEILLSYLGEELKKEDEKRTD</sequence>
<dbReference type="GO" id="GO:0003677">
    <property type="term" value="F:DNA binding"/>
    <property type="evidence" value="ECO:0007669"/>
    <property type="project" value="InterPro"/>
</dbReference>
<dbReference type="SUPFAM" id="SSF53697">
    <property type="entry name" value="SIS domain"/>
    <property type="match status" value="1"/>
</dbReference>
<dbReference type="Proteomes" id="UP000824175">
    <property type="component" value="Unassembled WGS sequence"/>
</dbReference>
<dbReference type="GO" id="GO:0003700">
    <property type="term" value="F:DNA-binding transcription factor activity"/>
    <property type="evidence" value="ECO:0007669"/>
    <property type="project" value="InterPro"/>
</dbReference>
<dbReference type="InterPro" id="IPR047640">
    <property type="entry name" value="RpiR-like"/>
</dbReference>
<evidence type="ECO:0000313" key="3">
    <source>
        <dbReference type="EMBL" id="HIU13522.1"/>
    </source>
</evidence>
<reference evidence="3" key="2">
    <citation type="journal article" date="2021" name="PeerJ">
        <title>Extensive microbial diversity within the chicken gut microbiome revealed by metagenomics and culture.</title>
        <authorList>
            <person name="Gilroy R."/>
            <person name="Ravi A."/>
            <person name="Getino M."/>
            <person name="Pursley I."/>
            <person name="Horton D.L."/>
            <person name="Alikhan N.F."/>
            <person name="Baker D."/>
            <person name="Gharbi K."/>
            <person name="Hall N."/>
            <person name="Watson M."/>
            <person name="Adriaenssens E.M."/>
            <person name="Foster-Nyarko E."/>
            <person name="Jarju S."/>
            <person name="Secka A."/>
            <person name="Antonio M."/>
            <person name="Oren A."/>
            <person name="Chaudhuri R.R."/>
            <person name="La Ragione R."/>
            <person name="Hildebrand F."/>
            <person name="Pallen M.J."/>
        </authorList>
    </citation>
    <scope>NUCLEOTIDE SEQUENCE</scope>
    <source>
        <strain evidence="3">CHK195-11698</strain>
    </source>
</reference>
<dbReference type="InterPro" id="IPR000281">
    <property type="entry name" value="HTH_RpiR"/>
</dbReference>
<dbReference type="AlphaFoldDB" id="A0A9D1HPG7"/>
<dbReference type="GO" id="GO:0097367">
    <property type="term" value="F:carbohydrate derivative binding"/>
    <property type="evidence" value="ECO:0007669"/>
    <property type="project" value="InterPro"/>
</dbReference>
<dbReference type="SUPFAM" id="SSF46689">
    <property type="entry name" value="Homeodomain-like"/>
    <property type="match status" value="1"/>
</dbReference>
<feature type="domain" description="SIS" evidence="2">
    <location>
        <begin position="116"/>
        <end position="256"/>
    </location>
</feature>
<dbReference type="InterPro" id="IPR036388">
    <property type="entry name" value="WH-like_DNA-bd_sf"/>
</dbReference>
<organism evidence="3 4">
    <name type="scientific">Candidatus Fimiplasma intestinipullorum</name>
    <dbReference type="NCBI Taxonomy" id="2840825"/>
    <lineage>
        <taxon>Bacteria</taxon>
        <taxon>Bacillati</taxon>
        <taxon>Bacillota</taxon>
        <taxon>Clostridia</taxon>
        <taxon>Eubacteriales</taxon>
        <taxon>Candidatus Fimiplasma</taxon>
    </lineage>
</organism>
<evidence type="ECO:0000259" key="2">
    <source>
        <dbReference type="PROSITE" id="PS51464"/>
    </source>
</evidence>
<accession>A0A9D1HPG7</accession>
<dbReference type="InterPro" id="IPR046348">
    <property type="entry name" value="SIS_dom_sf"/>
</dbReference>
<dbReference type="InterPro" id="IPR001347">
    <property type="entry name" value="SIS_dom"/>
</dbReference>
<dbReference type="EMBL" id="DVMJ01000050">
    <property type="protein sequence ID" value="HIU13522.1"/>
    <property type="molecule type" value="Genomic_DNA"/>
</dbReference>
<dbReference type="PROSITE" id="PS51464">
    <property type="entry name" value="SIS"/>
    <property type="match status" value="1"/>
</dbReference>
<evidence type="ECO:0000313" key="4">
    <source>
        <dbReference type="Proteomes" id="UP000824175"/>
    </source>
</evidence>
<reference evidence="3" key="1">
    <citation type="submission" date="2020-10" db="EMBL/GenBank/DDBJ databases">
        <authorList>
            <person name="Gilroy R."/>
        </authorList>
    </citation>
    <scope>NUCLEOTIDE SEQUENCE</scope>
    <source>
        <strain evidence="3">CHK195-11698</strain>
    </source>
</reference>
<dbReference type="PANTHER" id="PTHR30514">
    <property type="entry name" value="GLUCOKINASE"/>
    <property type="match status" value="1"/>
</dbReference>
<dbReference type="Pfam" id="PF01418">
    <property type="entry name" value="HTH_6"/>
    <property type="match status" value="1"/>
</dbReference>
<feature type="domain" description="HTH rpiR-type" evidence="1">
    <location>
        <begin position="1"/>
        <end position="77"/>
    </location>
</feature>